<reference evidence="1 2" key="1">
    <citation type="submission" date="2019-08" db="EMBL/GenBank/DDBJ databases">
        <title>Lentzea from Indian Himalayas.</title>
        <authorList>
            <person name="Mandal S."/>
            <person name="Mallick Gupta A."/>
            <person name="Maiti P.K."/>
            <person name="Sarkar J."/>
            <person name="Mandal S."/>
        </authorList>
    </citation>
    <scope>NUCLEOTIDE SEQUENCE [LARGE SCALE GENOMIC DNA]</scope>
    <source>
        <strain evidence="1 2">PSKA42</strain>
    </source>
</reference>
<gene>
    <name evidence="1" type="ORF">FXN61_20785</name>
</gene>
<dbReference type="Proteomes" id="UP001515943">
    <property type="component" value="Unassembled WGS sequence"/>
</dbReference>
<protein>
    <submittedName>
        <fullName evidence="1">Uncharacterized protein</fullName>
    </submittedName>
</protein>
<keyword evidence="2" id="KW-1185">Reference proteome</keyword>
<comment type="caution">
    <text evidence="1">The sequence shown here is derived from an EMBL/GenBank/DDBJ whole genome shotgun (WGS) entry which is preliminary data.</text>
</comment>
<sequence>MVKGTPVPVRLTLPDGQGTILADRNALLGTGTDEREDAWLAPPGTTEVTVWRDGSSTVIPL</sequence>
<organism evidence="1 2">
    <name type="scientific">Lentzea indica</name>
    <dbReference type="NCBI Taxonomy" id="2604800"/>
    <lineage>
        <taxon>Bacteria</taxon>
        <taxon>Bacillati</taxon>
        <taxon>Actinomycetota</taxon>
        <taxon>Actinomycetes</taxon>
        <taxon>Pseudonocardiales</taxon>
        <taxon>Pseudonocardiaceae</taxon>
        <taxon>Lentzea</taxon>
    </lineage>
</organism>
<name>A0ABX1FKJ9_9PSEU</name>
<dbReference type="RefSeq" id="WP_167975775.1">
    <property type="nucleotide sequence ID" value="NZ_VSRL01000073.1"/>
</dbReference>
<accession>A0ABX1FKJ9</accession>
<evidence type="ECO:0000313" key="1">
    <source>
        <dbReference type="EMBL" id="NKE59116.1"/>
    </source>
</evidence>
<evidence type="ECO:0000313" key="2">
    <source>
        <dbReference type="Proteomes" id="UP001515943"/>
    </source>
</evidence>
<dbReference type="EMBL" id="VSRL01000073">
    <property type="protein sequence ID" value="NKE59116.1"/>
    <property type="molecule type" value="Genomic_DNA"/>
</dbReference>
<proteinExistence type="predicted"/>